<dbReference type="EMBL" id="CP106877">
    <property type="protein sequence ID" value="WAA12199.1"/>
    <property type="molecule type" value="Genomic_DNA"/>
</dbReference>
<dbReference type="AlphaFoldDB" id="A0A9E8LZ21"/>
<dbReference type="Pfam" id="PF10740">
    <property type="entry name" value="DUF2529"/>
    <property type="match status" value="1"/>
</dbReference>
<protein>
    <submittedName>
        <fullName evidence="2">DUF2529 domain-containing protein</fullName>
    </submittedName>
</protein>
<evidence type="ECO:0000313" key="2">
    <source>
        <dbReference type="EMBL" id="WAA12199.1"/>
    </source>
</evidence>
<name>A0A9E8LZ21_9BACI</name>
<gene>
    <name evidence="2" type="ORF">OE105_11590</name>
</gene>
<sequence length="174" mass="19743">MEKIFTTQLIGKLKKIEQEEQDAVEDGARLLSQALVGDGNVYIYAQQEMTGIFHVAAFGEEPLQRVKSLSNETIDEISSSDRGILFSKTADDEQLLHIARILRKKHVPFAVVCSTHEKEHEIEDLADVLINLHIDQGLVPTFDGKRVGYPHTIAALFVYHHMKLLIDEMLEDYE</sequence>
<evidence type="ECO:0000259" key="1">
    <source>
        <dbReference type="Pfam" id="PF10740"/>
    </source>
</evidence>
<accession>A0A9E8LZ21</accession>
<keyword evidence="3" id="KW-1185">Reference proteome</keyword>
<dbReference type="InterPro" id="IPR019676">
    <property type="entry name" value="DUF2529"/>
</dbReference>
<dbReference type="Proteomes" id="UP001164726">
    <property type="component" value="Chromosome"/>
</dbReference>
<reference evidence="2" key="1">
    <citation type="submission" date="2022-09" db="EMBL/GenBank/DDBJ databases">
        <title>Complete Genomes of Fervidibacillus albus and Fervidibacillus halotolerans isolated from tidal flat sediments.</title>
        <authorList>
            <person name="Kwon K.K."/>
            <person name="Yang S.-H."/>
            <person name="Park M.J."/>
            <person name="Oh H.-M."/>
        </authorList>
    </citation>
    <scope>NUCLEOTIDE SEQUENCE</scope>
    <source>
        <strain evidence="2">MEBiC13594</strain>
    </source>
</reference>
<dbReference type="RefSeq" id="WP_275420334.1">
    <property type="nucleotide sequence ID" value="NZ_CP106877.1"/>
</dbReference>
<evidence type="ECO:0000313" key="3">
    <source>
        <dbReference type="Proteomes" id="UP001164726"/>
    </source>
</evidence>
<dbReference type="KEGG" id="fhl:OE105_11590"/>
<proteinExistence type="predicted"/>
<organism evidence="2 3">
    <name type="scientific">Fervidibacillus halotolerans</name>
    <dbReference type="NCBI Taxonomy" id="2980027"/>
    <lineage>
        <taxon>Bacteria</taxon>
        <taxon>Bacillati</taxon>
        <taxon>Bacillota</taxon>
        <taxon>Bacilli</taxon>
        <taxon>Bacillales</taxon>
        <taxon>Bacillaceae</taxon>
        <taxon>Fervidibacillus</taxon>
    </lineage>
</organism>
<dbReference type="Gene3D" id="3.40.50.10490">
    <property type="entry name" value="Glucose-6-phosphate isomerase like protein, domain 1"/>
    <property type="match status" value="1"/>
</dbReference>
<feature type="domain" description="DUF2529" evidence="1">
    <location>
        <begin position="1"/>
        <end position="170"/>
    </location>
</feature>